<dbReference type="eggNOG" id="COG5002">
    <property type="taxonomic scope" value="Bacteria"/>
</dbReference>
<accession>A0A081NXE5</accession>
<keyword evidence="5" id="KW-1003">Cell membrane</keyword>
<dbReference type="Gene3D" id="3.30.565.10">
    <property type="entry name" value="Histidine kinase-like ATPase, C-terminal domain"/>
    <property type="match status" value="1"/>
</dbReference>
<dbReference type="Pfam" id="PF00672">
    <property type="entry name" value="HAMP"/>
    <property type="match status" value="1"/>
</dbReference>
<evidence type="ECO:0000259" key="16">
    <source>
        <dbReference type="PROSITE" id="PS50109"/>
    </source>
</evidence>
<dbReference type="FunFam" id="1.10.287.130:FF:000001">
    <property type="entry name" value="Two-component sensor histidine kinase"/>
    <property type="match status" value="1"/>
</dbReference>
<feature type="domain" description="Histidine kinase" evidence="16">
    <location>
        <begin position="251"/>
        <end position="469"/>
    </location>
</feature>
<keyword evidence="7" id="KW-0808">Transferase</keyword>
<dbReference type="GO" id="GO:0005886">
    <property type="term" value="C:plasma membrane"/>
    <property type="evidence" value="ECO:0007669"/>
    <property type="project" value="UniProtKB-SubCell"/>
</dbReference>
<keyword evidence="10 18" id="KW-0418">Kinase</keyword>
<dbReference type="Gene3D" id="6.10.340.10">
    <property type="match status" value="1"/>
</dbReference>
<evidence type="ECO:0000256" key="8">
    <source>
        <dbReference type="ARBA" id="ARBA00022692"/>
    </source>
</evidence>
<evidence type="ECO:0000256" key="7">
    <source>
        <dbReference type="ARBA" id="ARBA00022679"/>
    </source>
</evidence>
<evidence type="ECO:0000313" key="18">
    <source>
        <dbReference type="EMBL" id="KEQ23118.1"/>
    </source>
</evidence>
<protein>
    <recommendedName>
        <fullName evidence="4">Signal transduction histidine-protein kinase ArlS</fullName>
        <ecNumber evidence="3">2.7.13.3</ecNumber>
    </recommendedName>
</protein>
<keyword evidence="9" id="KW-0547">Nucleotide-binding</keyword>
<evidence type="ECO:0000256" key="1">
    <source>
        <dbReference type="ARBA" id="ARBA00000085"/>
    </source>
</evidence>
<dbReference type="CDD" id="cd00075">
    <property type="entry name" value="HATPase"/>
    <property type="match status" value="1"/>
</dbReference>
<dbReference type="PRINTS" id="PR00344">
    <property type="entry name" value="BCTRLSENSOR"/>
</dbReference>
<comment type="caution">
    <text evidence="18">The sequence shown here is derived from an EMBL/GenBank/DDBJ whole genome shotgun (WGS) entry which is preliminary data.</text>
</comment>
<dbReference type="PROSITE" id="PS50885">
    <property type="entry name" value="HAMP"/>
    <property type="match status" value="1"/>
</dbReference>
<keyword evidence="12 15" id="KW-1133">Transmembrane helix</keyword>
<dbReference type="GO" id="GO:0005524">
    <property type="term" value="F:ATP binding"/>
    <property type="evidence" value="ECO:0007669"/>
    <property type="project" value="UniProtKB-KW"/>
</dbReference>
<dbReference type="Proteomes" id="UP000028123">
    <property type="component" value="Unassembled WGS sequence"/>
</dbReference>
<keyword evidence="14 15" id="KW-0472">Membrane</keyword>
<comment type="catalytic activity">
    <reaction evidence="1">
        <text>ATP + protein L-histidine = ADP + protein N-phospho-L-histidine.</text>
        <dbReference type="EC" id="2.7.13.3"/>
    </reaction>
</comment>
<dbReference type="Pfam" id="PF18719">
    <property type="entry name" value="ArlS_N"/>
    <property type="match status" value="1"/>
</dbReference>
<evidence type="ECO:0000256" key="2">
    <source>
        <dbReference type="ARBA" id="ARBA00004651"/>
    </source>
</evidence>
<evidence type="ECO:0000256" key="14">
    <source>
        <dbReference type="ARBA" id="ARBA00023136"/>
    </source>
</evidence>
<keyword evidence="19" id="KW-1185">Reference proteome</keyword>
<dbReference type="InterPro" id="IPR003594">
    <property type="entry name" value="HATPase_dom"/>
</dbReference>
<dbReference type="PANTHER" id="PTHR45528:SF12">
    <property type="entry name" value="SENSOR HISTIDINE KINASE ARSS"/>
    <property type="match status" value="1"/>
</dbReference>
<feature type="transmembrane region" description="Helical" evidence="15">
    <location>
        <begin position="165"/>
        <end position="189"/>
    </location>
</feature>
<dbReference type="SUPFAM" id="SSF55874">
    <property type="entry name" value="ATPase domain of HSP90 chaperone/DNA topoisomerase II/histidine kinase"/>
    <property type="match status" value="1"/>
</dbReference>
<dbReference type="EMBL" id="JNVM01000025">
    <property type="protein sequence ID" value="KEQ23118.1"/>
    <property type="molecule type" value="Genomic_DNA"/>
</dbReference>
<dbReference type="SUPFAM" id="SSF47384">
    <property type="entry name" value="Homodimeric domain of signal transducing histidine kinase"/>
    <property type="match status" value="1"/>
</dbReference>
<feature type="domain" description="HAMP" evidence="17">
    <location>
        <begin position="190"/>
        <end position="243"/>
    </location>
</feature>
<dbReference type="RefSeq" id="WP_036689650.1">
    <property type="nucleotide sequence ID" value="NZ_JNVM01000025.1"/>
</dbReference>
<keyword evidence="8 15" id="KW-0812">Transmembrane</keyword>
<evidence type="ECO:0000256" key="9">
    <source>
        <dbReference type="ARBA" id="ARBA00022741"/>
    </source>
</evidence>
<proteinExistence type="predicted"/>
<dbReference type="Pfam" id="PF00512">
    <property type="entry name" value="HisKA"/>
    <property type="match status" value="1"/>
</dbReference>
<dbReference type="SMART" id="SM00387">
    <property type="entry name" value="HATPase_c"/>
    <property type="match status" value="1"/>
</dbReference>
<dbReference type="SMART" id="SM00304">
    <property type="entry name" value="HAMP"/>
    <property type="match status" value="1"/>
</dbReference>
<dbReference type="GO" id="GO:0000155">
    <property type="term" value="F:phosphorelay sensor kinase activity"/>
    <property type="evidence" value="ECO:0007669"/>
    <property type="project" value="InterPro"/>
</dbReference>
<dbReference type="PANTHER" id="PTHR45528">
    <property type="entry name" value="SENSOR HISTIDINE KINASE CPXA"/>
    <property type="match status" value="1"/>
</dbReference>
<dbReference type="Pfam" id="PF02518">
    <property type="entry name" value="HATPase_c"/>
    <property type="match status" value="1"/>
</dbReference>
<dbReference type="CDD" id="cd00082">
    <property type="entry name" value="HisKA"/>
    <property type="match status" value="1"/>
</dbReference>
<evidence type="ECO:0000259" key="17">
    <source>
        <dbReference type="PROSITE" id="PS50885"/>
    </source>
</evidence>
<evidence type="ECO:0000256" key="10">
    <source>
        <dbReference type="ARBA" id="ARBA00022777"/>
    </source>
</evidence>
<dbReference type="OrthoDB" id="9786919at2"/>
<dbReference type="Gene3D" id="1.10.287.130">
    <property type="match status" value="1"/>
</dbReference>
<dbReference type="InterPro" id="IPR036097">
    <property type="entry name" value="HisK_dim/P_sf"/>
</dbReference>
<comment type="subcellular location">
    <subcellularLocation>
        <location evidence="2">Cell membrane</location>
        <topology evidence="2">Multi-pass membrane protein</topology>
    </subcellularLocation>
</comment>
<dbReference type="EC" id="2.7.13.3" evidence="3"/>
<dbReference type="FunFam" id="3.30.565.10:FF:000006">
    <property type="entry name" value="Sensor histidine kinase WalK"/>
    <property type="match status" value="1"/>
</dbReference>
<dbReference type="InterPro" id="IPR036890">
    <property type="entry name" value="HATPase_C_sf"/>
</dbReference>
<evidence type="ECO:0000256" key="5">
    <source>
        <dbReference type="ARBA" id="ARBA00022475"/>
    </source>
</evidence>
<dbReference type="InterPro" id="IPR004358">
    <property type="entry name" value="Sig_transdc_His_kin-like_C"/>
</dbReference>
<keyword evidence="6" id="KW-0597">Phosphoprotein</keyword>
<reference evidence="18 19" key="1">
    <citation type="submission" date="2014-06" db="EMBL/GenBank/DDBJ databases">
        <title>Draft genome sequence of Paenibacillus sp. MSt1.</title>
        <authorList>
            <person name="Aw Y.K."/>
            <person name="Ong K.S."/>
            <person name="Gan H.M."/>
            <person name="Lee S.M."/>
        </authorList>
    </citation>
    <scope>NUCLEOTIDE SEQUENCE [LARGE SCALE GENOMIC DNA]</scope>
    <source>
        <strain evidence="18 19">MSt1</strain>
    </source>
</reference>
<keyword evidence="11" id="KW-0067">ATP-binding</keyword>
<dbReference type="PROSITE" id="PS50109">
    <property type="entry name" value="HIS_KIN"/>
    <property type="match status" value="1"/>
</dbReference>
<gene>
    <name evidence="18" type="ORF">ET33_18255</name>
</gene>
<dbReference type="SUPFAM" id="SSF158472">
    <property type="entry name" value="HAMP domain-like"/>
    <property type="match status" value="1"/>
</dbReference>
<dbReference type="InterPro" id="IPR005467">
    <property type="entry name" value="His_kinase_dom"/>
</dbReference>
<name>A0A081NXE5_9BACL</name>
<evidence type="ECO:0000256" key="15">
    <source>
        <dbReference type="SAM" id="Phobius"/>
    </source>
</evidence>
<evidence type="ECO:0000256" key="3">
    <source>
        <dbReference type="ARBA" id="ARBA00012438"/>
    </source>
</evidence>
<sequence>MKKLRMRFTRLPIKWQMTLWSAFMLFVLFTVYNAVQYIGINQWMSSREVESVRKTMGELQSYFTEKSDILDAGQIVRSRHFIQSINQKNQLIRILDGEGKPVLTVLTALPEDWVAPRPVTKTELESVWHQEEHLLVLRAPVVSDKFRGTIEIVSNLETFDELKGVITLVMILGGVGGILLSGLGGLLLAGRLLRPVQSITETMRRIQRNGLQERVPFHDNKDEISALARVFNEMMDQLETSFRKQKQFVEDASHELRTPIAIISGHLSMLNRWGKRDPVLVDESLGASLEELERLKGLVQELLELTRAENASSDGVTELFDLGETIAQIVKNVSVVHPEFEITTDVDALKGVQIRLVPNHIKQILLILLDNAVKYSSKRNKIHVSTVLVEDTMLRIVIRDYGMGIPKEEVEHVFDRFYRVDKARSRKRGGSGLGLSIAKRLVEKYHGDIRLDSEENQGTTVTVQLPFSR</sequence>
<organism evidence="18 19">
    <name type="scientific">Paenibacillus tyrfis</name>
    <dbReference type="NCBI Taxonomy" id="1501230"/>
    <lineage>
        <taxon>Bacteria</taxon>
        <taxon>Bacillati</taxon>
        <taxon>Bacillota</taxon>
        <taxon>Bacilli</taxon>
        <taxon>Bacillales</taxon>
        <taxon>Paenibacillaceae</taxon>
        <taxon>Paenibacillus</taxon>
    </lineage>
</organism>
<dbReference type="InterPro" id="IPR050398">
    <property type="entry name" value="HssS/ArlS-like"/>
</dbReference>
<evidence type="ECO:0000256" key="11">
    <source>
        <dbReference type="ARBA" id="ARBA00022840"/>
    </source>
</evidence>
<dbReference type="InterPro" id="IPR003661">
    <property type="entry name" value="HisK_dim/P_dom"/>
</dbReference>
<evidence type="ECO:0000256" key="12">
    <source>
        <dbReference type="ARBA" id="ARBA00022989"/>
    </source>
</evidence>
<evidence type="ECO:0000313" key="19">
    <source>
        <dbReference type="Proteomes" id="UP000028123"/>
    </source>
</evidence>
<evidence type="ECO:0000256" key="6">
    <source>
        <dbReference type="ARBA" id="ARBA00022553"/>
    </source>
</evidence>
<dbReference type="InterPro" id="IPR041610">
    <property type="entry name" value="ArlS_N"/>
</dbReference>
<evidence type="ECO:0000256" key="4">
    <source>
        <dbReference type="ARBA" id="ARBA00015735"/>
    </source>
</evidence>
<evidence type="ECO:0000256" key="13">
    <source>
        <dbReference type="ARBA" id="ARBA00023012"/>
    </source>
</evidence>
<dbReference type="AlphaFoldDB" id="A0A081NXE5"/>
<dbReference type="InterPro" id="IPR003660">
    <property type="entry name" value="HAMP_dom"/>
</dbReference>
<dbReference type="SMART" id="SM00388">
    <property type="entry name" value="HisKA"/>
    <property type="match status" value="1"/>
</dbReference>
<dbReference type="CDD" id="cd06225">
    <property type="entry name" value="HAMP"/>
    <property type="match status" value="1"/>
</dbReference>
<keyword evidence="13" id="KW-0902">Two-component regulatory system</keyword>